<evidence type="ECO:0000256" key="6">
    <source>
        <dbReference type="HAMAP-Rule" id="MF_01871"/>
    </source>
</evidence>
<proteinExistence type="inferred from homology"/>
<dbReference type="AlphaFoldDB" id="A0A401JHY3"/>
<organism evidence="7 8">
    <name type="scientific">Sulfuriferula multivorans</name>
    <dbReference type="NCBI Taxonomy" id="1559896"/>
    <lineage>
        <taxon>Bacteria</taxon>
        <taxon>Pseudomonadati</taxon>
        <taxon>Pseudomonadota</taxon>
        <taxon>Betaproteobacteria</taxon>
        <taxon>Nitrosomonadales</taxon>
        <taxon>Sulfuricellaceae</taxon>
        <taxon>Sulfuriferula</taxon>
    </lineage>
</organism>
<keyword evidence="2 6" id="KW-1003">Cell membrane</keyword>
<comment type="caution">
    <text evidence="7">The sequence shown here is derived from an EMBL/GenBank/DDBJ whole genome shotgun (WGS) entry which is preliminary data.</text>
</comment>
<comment type="function">
    <text evidence="6">Part of an energy-coupled inorganic carbon pump.</text>
</comment>
<dbReference type="EMBL" id="BGOW01000085">
    <property type="protein sequence ID" value="GBL47703.1"/>
    <property type="molecule type" value="Genomic_DNA"/>
</dbReference>
<keyword evidence="3 6" id="KW-0479">Metal-binding</keyword>
<dbReference type="InterPro" id="IPR018752">
    <property type="entry name" value="DabA"/>
</dbReference>
<dbReference type="RefSeq" id="WP_124706459.1">
    <property type="nucleotide sequence ID" value="NZ_BGOW01000085.1"/>
</dbReference>
<keyword evidence="4 6" id="KW-0862">Zinc</keyword>
<evidence type="ECO:0000313" key="8">
    <source>
        <dbReference type="Proteomes" id="UP000286806"/>
    </source>
</evidence>
<comment type="subcellular location">
    <subcellularLocation>
        <location evidence="6">Cell membrane</location>
        <topology evidence="6">Peripheral membrane protein</topology>
    </subcellularLocation>
</comment>
<dbReference type="GO" id="GO:0008270">
    <property type="term" value="F:zinc ion binding"/>
    <property type="evidence" value="ECO:0007669"/>
    <property type="project" value="UniProtKB-UniRule"/>
</dbReference>
<keyword evidence="7" id="KW-0830">Ubiquinone</keyword>
<dbReference type="OrthoDB" id="9805101at2"/>
<dbReference type="Proteomes" id="UP000286806">
    <property type="component" value="Unassembled WGS sequence"/>
</dbReference>
<sequence length="1038" mass="116041">MSLALDRKLKIRAMVYVAGEPIPYFWPMRNFIHHNPLHGLEKLPFVQAVEKGQALFHGRGFLPRKTYQRFLQEGKIDRASLLAGVQDFVATRSSVPGVDLSHWLMTLLTQVAEPLSKACVMAGTRDVHHALNGKLSECASSVDMAELSAWLHEKVDGARPIYEAVDTLFGTHIGTTLDDLLIKSCLDFFDEGQSAWTMPGRESGLFNAWRELSRRNVRLFLRGVNISQILAQSSTPEGVIAYVMDTLAVPEARWADYFSRELVHLHGWAGFIRWRSNAKHYYWGQHYPADLVDFLAVRLALGLALLKEETGSNVPGSAPELAQFIDAHTAEAFLRYEFYSGNVVPQLAAKVEDAVLRGNQSIISHVFTAYVERKRADEAMLLAQRLHAWGTQASAAFRLTSLSVEALDSLLATVQAFEQAEGMLWLRAMEARAMQVLLRDLDVTPPIPRDKRPFAQALFCIDTRSERIRRQLEHIGDYQTYGIAGFFGVPIGILELGKGSETHLCPAVVTPKNLVLEMNASGPVDESVVGVFEHALHELKNSVLAPFAAVEAIGLLFGFDMIGKTIMPLAYSRWRRKLFPAKQMTRLLLDKLGREQADSILRAVQRAVIVKAVEHELGLPPERITDDLVRQLRETALTNQLPSDELAHQLSLEMAACNAFVTRLRDAYRINRRFSRLQFERLGRIGFTTNEQAHLLGQALRSIGLVEHFSRFVLLVGHGSTSENNPYESALDCGACGGNSGIFNARTLAQMANKSEVRRRLREQGLDIPADVCFVAALHNTTTDEITILDRELIPPAHLIYLERLHKGLKAASRLCAQERMATLVPSDTGVPPDANASSRLALRNASDWSQARPEWGLSRNAYFVIGRRQLTQRAGLAGRAFLNSYDWRVDPKRRLLESILTGPLVVGQWINMEHYFSTVDNERYGSGNKAYHNVAGRFGVMTGNLSDLRTGLPAQTVLKDGHPYHEPLRLITLIEAPFEHARSAIEGVVTIKRLVQNGWIRMLVLDPETRALHLYDHGAWQQVDLPDAFVLEPTGSD</sequence>
<comment type="subunit">
    <text evidence="6">Forms a complex with DabB.</text>
</comment>
<comment type="similarity">
    <text evidence="6">Belongs to the inorganic carbon transporter (TC 9.A.2) DabA family.</text>
</comment>
<keyword evidence="5 6" id="KW-0472">Membrane</keyword>
<accession>A0A401JHY3</accession>
<keyword evidence="7" id="KW-0812">Transmembrane</keyword>
<dbReference type="PANTHER" id="PTHR38344:SF1">
    <property type="entry name" value="INORGANIC CARBON TRANSPORTER SUBUNIT DABA-RELATED"/>
    <property type="match status" value="1"/>
</dbReference>
<feature type="binding site" evidence="6">
    <location>
        <position position="733"/>
    </location>
    <ligand>
        <name>Zn(2+)</name>
        <dbReference type="ChEBI" id="CHEBI:29105"/>
    </ligand>
</feature>
<reference evidence="7 8" key="1">
    <citation type="journal article" date="2019" name="Front. Microbiol.">
        <title>Genomes of Neutrophilic Sulfur-Oxidizing Chemolithoautotrophs Representing 9 Proteobacterial Species From 8 Genera.</title>
        <authorList>
            <person name="Watanabe T."/>
            <person name="Kojima H."/>
            <person name="Umezawa K."/>
            <person name="Hori C."/>
            <person name="Takasuka T.E."/>
            <person name="Kato Y."/>
            <person name="Fukui M."/>
        </authorList>
    </citation>
    <scope>NUCLEOTIDE SEQUENCE [LARGE SCALE GENOMIC DNA]</scope>
    <source>
        <strain evidence="7 8">TTN</strain>
    </source>
</reference>
<name>A0A401JHY3_9PROT</name>
<dbReference type="GO" id="GO:0005886">
    <property type="term" value="C:plasma membrane"/>
    <property type="evidence" value="ECO:0007669"/>
    <property type="project" value="UniProtKB-SubCell"/>
</dbReference>
<comment type="cofactor">
    <cofactor evidence="6">
        <name>Zn(2+)</name>
        <dbReference type="ChEBI" id="CHEBI:29105"/>
    </cofactor>
</comment>
<keyword evidence="8" id="KW-1185">Reference proteome</keyword>
<keyword evidence="1 6" id="KW-0813">Transport</keyword>
<dbReference type="Pfam" id="PF10070">
    <property type="entry name" value="DabA"/>
    <property type="match status" value="1"/>
</dbReference>
<gene>
    <name evidence="6" type="primary">dabA</name>
    <name evidence="7" type="ORF">SFMTTN_3545</name>
</gene>
<evidence type="ECO:0000256" key="4">
    <source>
        <dbReference type="ARBA" id="ARBA00022833"/>
    </source>
</evidence>
<feature type="binding site" evidence="6">
    <location>
        <position position="460"/>
    </location>
    <ligand>
        <name>Zn(2+)</name>
        <dbReference type="ChEBI" id="CHEBI:29105"/>
    </ligand>
</feature>
<evidence type="ECO:0000256" key="1">
    <source>
        <dbReference type="ARBA" id="ARBA00022448"/>
    </source>
</evidence>
<protein>
    <recommendedName>
        <fullName evidence="6">Probable inorganic carbon transporter subunit DabA</fullName>
    </recommendedName>
</protein>
<dbReference type="PANTHER" id="PTHR38344">
    <property type="entry name" value="UPF0753 PROTEIN AQ_863"/>
    <property type="match status" value="1"/>
</dbReference>
<evidence type="ECO:0000313" key="7">
    <source>
        <dbReference type="EMBL" id="GBL47703.1"/>
    </source>
</evidence>
<dbReference type="HAMAP" id="MF_01871">
    <property type="entry name" value="DabA"/>
    <property type="match status" value="1"/>
</dbReference>
<feature type="binding site" evidence="6">
    <location>
        <position position="718"/>
    </location>
    <ligand>
        <name>Zn(2+)</name>
        <dbReference type="ChEBI" id="CHEBI:29105"/>
    </ligand>
</feature>
<evidence type="ECO:0000256" key="3">
    <source>
        <dbReference type="ARBA" id="ARBA00022723"/>
    </source>
</evidence>
<evidence type="ECO:0000256" key="5">
    <source>
        <dbReference type="ARBA" id="ARBA00023136"/>
    </source>
</evidence>
<evidence type="ECO:0000256" key="2">
    <source>
        <dbReference type="ARBA" id="ARBA00022475"/>
    </source>
</evidence>
<feature type="binding site" evidence="6">
    <location>
        <position position="462"/>
    </location>
    <ligand>
        <name>Zn(2+)</name>
        <dbReference type="ChEBI" id="CHEBI:29105"/>
    </ligand>
</feature>